<dbReference type="PANTHER" id="PTHR43537:SF45">
    <property type="entry name" value="GNTR FAMILY REGULATORY PROTEIN"/>
    <property type="match status" value="1"/>
</dbReference>
<dbReference type="Proteomes" id="UP001494902">
    <property type="component" value="Unassembled WGS sequence"/>
</dbReference>
<gene>
    <name evidence="5" type="ORF">WIS52_23615</name>
</gene>
<evidence type="ECO:0000313" key="5">
    <source>
        <dbReference type="EMBL" id="MEQ3553470.1"/>
    </source>
</evidence>
<dbReference type="InterPro" id="IPR011711">
    <property type="entry name" value="GntR_C"/>
</dbReference>
<feature type="domain" description="HTH gntR-type" evidence="4">
    <location>
        <begin position="45"/>
        <end position="112"/>
    </location>
</feature>
<dbReference type="Pfam" id="PF07729">
    <property type="entry name" value="FCD"/>
    <property type="match status" value="1"/>
</dbReference>
<dbReference type="SUPFAM" id="SSF46785">
    <property type="entry name" value="Winged helix' DNA-binding domain"/>
    <property type="match status" value="1"/>
</dbReference>
<dbReference type="SUPFAM" id="SSF48008">
    <property type="entry name" value="GntR ligand-binding domain-like"/>
    <property type="match status" value="1"/>
</dbReference>
<dbReference type="EMBL" id="JBEDNQ010000010">
    <property type="protein sequence ID" value="MEQ3553470.1"/>
    <property type="molecule type" value="Genomic_DNA"/>
</dbReference>
<protein>
    <submittedName>
        <fullName evidence="5">GntR family transcriptional regulator</fullName>
    </submittedName>
</protein>
<organism evidence="5 6">
    <name type="scientific">Pseudonocardia nematodicida</name>
    <dbReference type="NCBI Taxonomy" id="1206997"/>
    <lineage>
        <taxon>Bacteria</taxon>
        <taxon>Bacillati</taxon>
        <taxon>Actinomycetota</taxon>
        <taxon>Actinomycetes</taxon>
        <taxon>Pseudonocardiales</taxon>
        <taxon>Pseudonocardiaceae</taxon>
        <taxon>Pseudonocardia</taxon>
    </lineage>
</organism>
<evidence type="ECO:0000313" key="6">
    <source>
        <dbReference type="Proteomes" id="UP001494902"/>
    </source>
</evidence>
<dbReference type="RefSeq" id="WP_349300537.1">
    <property type="nucleotide sequence ID" value="NZ_JBEDNQ010000010.1"/>
</dbReference>
<dbReference type="SMART" id="SM00895">
    <property type="entry name" value="FCD"/>
    <property type="match status" value="1"/>
</dbReference>
<name>A0ABV1KG74_9PSEU</name>
<dbReference type="Pfam" id="PF00392">
    <property type="entry name" value="GntR"/>
    <property type="match status" value="1"/>
</dbReference>
<evidence type="ECO:0000256" key="2">
    <source>
        <dbReference type="ARBA" id="ARBA00023125"/>
    </source>
</evidence>
<proteinExistence type="predicted"/>
<accession>A0ABV1KG74</accession>
<sequence length="252" mass="27680">MTAWRGQVIPETLTDQGVLIPNRSELRHQGDSVTNPAGATTLRRFSLRDQALSVIRQQVVTGEIVPGEIYSASTIAAQLGVSNSPVREAMLTLVNQGVMEAVRNRGFRLIPLSDKERQEIYELRVILEVPAMGRLAGLGTGFADEFGELAEDTVASAVSGDMVRYLEADRQFHLGLLGLLGNQRLVDIVGDLRDRTRLFGVRALSATGRLEHSAREHQTLLEALHAGDAETAESVMLQHLEHIQGDWNEPEL</sequence>
<keyword evidence="1" id="KW-0805">Transcription regulation</keyword>
<comment type="caution">
    <text evidence="5">The sequence shown here is derived from an EMBL/GenBank/DDBJ whole genome shotgun (WGS) entry which is preliminary data.</text>
</comment>
<evidence type="ECO:0000256" key="1">
    <source>
        <dbReference type="ARBA" id="ARBA00023015"/>
    </source>
</evidence>
<dbReference type="PANTHER" id="PTHR43537">
    <property type="entry name" value="TRANSCRIPTIONAL REGULATOR, GNTR FAMILY"/>
    <property type="match status" value="1"/>
</dbReference>
<evidence type="ECO:0000256" key="3">
    <source>
        <dbReference type="ARBA" id="ARBA00023163"/>
    </source>
</evidence>
<evidence type="ECO:0000259" key="4">
    <source>
        <dbReference type="PROSITE" id="PS50949"/>
    </source>
</evidence>
<dbReference type="InterPro" id="IPR036388">
    <property type="entry name" value="WH-like_DNA-bd_sf"/>
</dbReference>
<keyword evidence="3" id="KW-0804">Transcription</keyword>
<dbReference type="SMART" id="SM00345">
    <property type="entry name" value="HTH_GNTR"/>
    <property type="match status" value="1"/>
</dbReference>
<dbReference type="PROSITE" id="PS50949">
    <property type="entry name" value="HTH_GNTR"/>
    <property type="match status" value="1"/>
</dbReference>
<reference evidence="5 6" key="1">
    <citation type="submission" date="2024-03" db="EMBL/GenBank/DDBJ databases">
        <title>Draft genome sequence of Pseudonocardia nematodicida JCM 31783.</title>
        <authorList>
            <person name="Butdee W."/>
            <person name="Duangmal K."/>
        </authorList>
    </citation>
    <scope>NUCLEOTIDE SEQUENCE [LARGE SCALE GENOMIC DNA]</scope>
    <source>
        <strain evidence="5 6">JCM 31783</strain>
    </source>
</reference>
<keyword evidence="2" id="KW-0238">DNA-binding</keyword>
<dbReference type="Gene3D" id="1.10.10.10">
    <property type="entry name" value="Winged helix-like DNA-binding domain superfamily/Winged helix DNA-binding domain"/>
    <property type="match status" value="1"/>
</dbReference>
<dbReference type="Gene3D" id="1.20.120.530">
    <property type="entry name" value="GntR ligand-binding domain-like"/>
    <property type="match status" value="1"/>
</dbReference>
<dbReference type="InterPro" id="IPR036390">
    <property type="entry name" value="WH_DNA-bd_sf"/>
</dbReference>
<keyword evidence="6" id="KW-1185">Reference proteome</keyword>
<dbReference type="InterPro" id="IPR008920">
    <property type="entry name" value="TF_FadR/GntR_C"/>
</dbReference>
<dbReference type="InterPro" id="IPR000524">
    <property type="entry name" value="Tscrpt_reg_HTH_GntR"/>
</dbReference>